<comment type="caution">
    <text evidence="1">The sequence shown here is derived from an EMBL/GenBank/DDBJ whole genome shotgun (WGS) entry which is preliminary data.</text>
</comment>
<organism evidence="1 2">
    <name type="scientific">Fusarium decemcellulare</name>
    <dbReference type="NCBI Taxonomy" id="57161"/>
    <lineage>
        <taxon>Eukaryota</taxon>
        <taxon>Fungi</taxon>
        <taxon>Dikarya</taxon>
        <taxon>Ascomycota</taxon>
        <taxon>Pezizomycotina</taxon>
        <taxon>Sordariomycetes</taxon>
        <taxon>Hypocreomycetidae</taxon>
        <taxon>Hypocreales</taxon>
        <taxon>Nectriaceae</taxon>
        <taxon>Fusarium</taxon>
        <taxon>Fusarium decemcellulare species complex</taxon>
    </lineage>
</organism>
<reference evidence="1" key="1">
    <citation type="submission" date="2022-08" db="EMBL/GenBank/DDBJ databases">
        <title>Genome Sequence of Fusarium decemcellulare.</title>
        <authorList>
            <person name="Buettner E."/>
        </authorList>
    </citation>
    <scope>NUCLEOTIDE SEQUENCE</scope>
    <source>
        <strain evidence="1">Babe19</strain>
    </source>
</reference>
<dbReference type="Proteomes" id="UP001148629">
    <property type="component" value="Unassembled WGS sequence"/>
</dbReference>
<proteinExistence type="predicted"/>
<name>A0ACC1SH16_9HYPO</name>
<accession>A0ACC1SH16</accession>
<dbReference type="EMBL" id="JANRMS010000453">
    <property type="protein sequence ID" value="KAJ3539588.1"/>
    <property type="molecule type" value="Genomic_DNA"/>
</dbReference>
<protein>
    <submittedName>
        <fullName evidence="1">Uncharacterized protein</fullName>
    </submittedName>
</protein>
<evidence type="ECO:0000313" key="1">
    <source>
        <dbReference type="EMBL" id="KAJ3539588.1"/>
    </source>
</evidence>
<gene>
    <name evidence="1" type="ORF">NM208_g5426</name>
</gene>
<evidence type="ECO:0000313" key="2">
    <source>
        <dbReference type="Proteomes" id="UP001148629"/>
    </source>
</evidence>
<sequence>MLRDELSVLLQVIKGCKVPPPETVTHPKAAECFFWNVMYRSGSIGVQDTWPLSVAAQQSLLAQTQKTFEDEAQKLLKNARRCILAPERRPRRLSMVPDGMALSRALFHVQDMFFSIEAIVKILAYIHCEYYDEWFRWTESLLCGGSRRIDGPRQFGDLVSALIMHLDNLNNIEGILDNVHVFIGLGWRGQLRDLLGEQAKPWE</sequence>
<keyword evidence="2" id="KW-1185">Reference proteome</keyword>